<reference evidence="2" key="1">
    <citation type="journal article" date="2019" name="Int. J. Syst. Evol. Microbiol.">
        <title>The Global Catalogue of Microorganisms (GCM) 10K type strain sequencing project: providing services to taxonomists for standard genome sequencing and annotation.</title>
        <authorList>
            <consortium name="The Broad Institute Genomics Platform"/>
            <consortium name="The Broad Institute Genome Sequencing Center for Infectious Disease"/>
            <person name="Wu L."/>
            <person name="Ma J."/>
        </authorList>
    </citation>
    <scope>NUCLEOTIDE SEQUENCE [LARGE SCALE GENOMIC DNA]</scope>
    <source>
        <strain evidence="2">JCM 9091</strain>
    </source>
</reference>
<dbReference type="PANTHER" id="PTHR43434:SF1">
    <property type="entry name" value="PHOSPHOGLYCOLATE PHOSPHATASE"/>
    <property type="match status" value="1"/>
</dbReference>
<keyword evidence="2" id="KW-1185">Reference proteome</keyword>
<dbReference type="InterPro" id="IPR036412">
    <property type="entry name" value="HAD-like_sf"/>
</dbReference>
<proteinExistence type="predicted"/>
<organism evidence="1 2">
    <name type="scientific">Streptomyces glomeratus</name>
    <dbReference type="NCBI Taxonomy" id="284452"/>
    <lineage>
        <taxon>Bacteria</taxon>
        <taxon>Bacillati</taxon>
        <taxon>Actinomycetota</taxon>
        <taxon>Actinomycetes</taxon>
        <taxon>Kitasatosporales</taxon>
        <taxon>Streptomycetaceae</taxon>
        <taxon>Streptomyces</taxon>
    </lineage>
</organism>
<sequence length="236" mass="26128">MTAEAERLRELVEAARFVLFDFDGPICRLFAGRRATDVARELERWLERQGLPALLTEEERGRPDPQVALRAVDRRHPGSDLVADLEELLTRQELRAVPSAMPTPYADPLIRTWTALGARLAIISNNSARAASAYLAGRGLVGCFAPHIYGRTHDLHRLKPDPYHLNRALRAMGAAAGHALMIGDTPSDLQAAELAGVPFLGYARNEDKEQCLRQAGAEVVVRSLEPVLQVLRDLRE</sequence>
<dbReference type="Proteomes" id="UP001501532">
    <property type="component" value="Unassembled WGS sequence"/>
</dbReference>
<dbReference type="InterPro" id="IPR050155">
    <property type="entry name" value="HAD-like_hydrolase_sf"/>
</dbReference>
<dbReference type="PANTHER" id="PTHR43434">
    <property type="entry name" value="PHOSPHOGLYCOLATE PHOSPHATASE"/>
    <property type="match status" value="1"/>
</dbReference>
<evidence type="ECO:0000313" key="1">
    <source>
        <dbReference type="EMBL" id="GAA3049388.1"/>
    </source>
</evidence>
<dbReference type="InterPro" id="IPR023214">
    <property type="entry name" value="HAD_sf"/>
</dbReference>
<gene>
    <name evidence="1" type="ORF">GCM10010448_35480</name>
</gene>
<dbReference type="EMBL" id="BAAAUF010000029">
    <property type="protein sequence ID" value="GAA3049388.1"/>
    <property type="molecule type" value="Genomic_DNA"/>
</dbReference>
<protein>
    <submittedName>
        <fullName evidence="1">HAD family hydrolase</fullName>
    </submittedName>
</protein>
<dbReference type="GO" id="GO:0016787">
    <property type="term" value="F:hydrolase activity"/>
    <property type="evidence" value="ECO:0007669"/>
    <property type="project" value="UniProtKB-KW"/>
</dbReference>
<evidence type="ECO:0000313" key="2">
    <source>
        <dbReference type="Proteomes" id="UP001501532"/>
    </source>
</evidence>
<dbReference type="SUPFAM" id="SSF56784">
    <property type="entry name" value="HAD-like"/>
    <property type="match status" value="1"/>
</dbReference>
<dbReference type="Pfam" id="PF00702">
    <property type="entry name" value="Hydrolase"/>
    <property type="match status" value="1"/>
</dbReference>
<keyword evidence="1" id="KW-0378">Hydrolase</keyword>
<accession>A0ABP6LQG1</accession>
<dbReference type="Gene3D" id="3.40.50.1000">
    <property type="entry name" value="HAD superfamily/HAD-like"/>
    <property type="match status" value="1"/>
</dbReference>
<name>A0ABP6LQG1_9ACTN</name>
<comment type="caution">
    <text evidence="1">The sequence shown here is derived from an EMBL/GenBank/DDBJ whole genome shotgun (WGS) entry which is preliminary data.</text>
</comment>